<organism evidence="2 3">
    <name type="scientific">Neotabrizicola shimadae</name>
    <dbReference type="NCBI Taxonomy" id="2807096"/>
    <lineage>
        <taxon>Bacteria</taxon>
        <taxon>Pseudomonadati</taxon>
        <taxon>Pseudomonadota</taxon>
        <taxon>Alphaproteobacteria</taxon>
        <taxon>Rhodobacterales</taxon>
        <taxon>Paracoccaceae</taxon>
        <taxon>Neotabrizicola</taxon>
    </lineage>
</organism>
<evidence type="ECO:0000313" key="3">
    <source>
        <dbReference type="Proteomes" id="UP000826300"/>
    </source>
</evidence>
<dbReference type="Pfam" id="PF04471">
    <property type="entry name" value="Mrr_cat"/>
    <property type="match status" value="1"/>
</dbReference>
<dbReference type="InterPro" id="IPR011335">
    <property type="entry name" value="Restrct_endonuc-II-like"/>
</dbReference>
<evidence type="ECO:0000313" key="2">
    <source>
        <dbReference type="EMBL" id="QYZ70939.1"/>
    </source>
</evidence>
<feature type="domain" description="Restriction endonuclease type IV Mrr" evidence="1">
    <location>
        <begin position="139"/>
        <end position="241"/>
    </location>
</feature>
<keyword evidence="2" id="KW-0378">Hydrolase</keyword>
<keyword evidence="2" id="KW-0255">Endonuclease</keyword>
<sequence>MATVAGCVVVCNFVIGRIQEVRRRKVEQEVATGQIRSSLPRVFAAIVRPHRECLARKRRILVKREANGTLVLTRWLGELSHFYKTTVLPELHAHFLTVGHPDLVVRLADEAAFLDWFLTSDPLHWRAEDFASGQPEPDMGPIEFEAWCRRALSRSDWNARIAPAGAAQAATILAERDGVTMAVQCRLSAQPVGTKAVQEVLTARRLYQRQIAVVVSNEGFMPLARSMAQAEGVCLLHHSELDGIAPEELVGAATPRRPAAFEVQVEEDALDASTRGKAVRVFGRR</sequence>
<dbReference type="AlphaFoldDB" id="A0A8G0ZUY3"/>
<accession>A0A8G0ZUY3</accession>
<gene>
    <name evidence="2" type="ORF">JO391_05350</name>
</gene>
<dbReference type="EMBL" id="CP069370">
    <property type="protein sequence ID" value="QYZ70939.1"/>
    <property type="molecule type" value="Genomic_DNA"/>
</dbReference>
<dbReference type="KEGG" id="nsm:JO391_05350"/>
<dbReference type="RefSeq" id="WP_220663156.1">
    <property type="nucleotide sequence ID" value="NZ_CP069370.1"/>
</dbReference>
<keyword evidence="2" id="KW-0540">Nuclease</keyword>
<evidence type="ECO:0000259" key="1">
    <source>
        <dbReference type="Pfam" id="PF04471"/>
    </source>
</evidence>
<dbReference type="SUPFAM" id="SSF52980">
    <property type="entry name" value="Restriction endonuclease-like"/>
    <property type="match status" value="1"/>
</dbReference>
<dbReference type="GO" id="GO:0009307">
    <property type="term" value="P:DNA restriction-modification system"/>
    <property type="evidence" value="ECO:0007669"/>
    <property type="project" value="InterPro"/>
</dbReference>
<dbReference type="Proteomes" id="UP000826300">
    <property type="component" value="Chromosome"/>
</dbReference>
<dbReference type="GO" id="GO:0004519">
    <property type="term" value="F:endonuclease activity"/>
    <property type="evidence" value="ECO:0007669"/>
    <property type="project" value="UniProtKB-KW"/>
</dbReference>
<name>A0A8G0ZUY3_9RHOB</name>
<proteinExistence type="predicted"/>
<reference evidence="2" key="1">
    <citation type="submission" date="2021-02" db="EMBL/GenBank/DDBJ databases">
        <title>Rhodobacter shimadae sp. nov., an aerobic anoxygenic phototrophic bacterium isolated from a hot spring.</title>
        <authorList>
            <person name="Muramatsu S."/>
            <person name="Haruta S."/>
            <person name="Hirose S."/>
            <person name="Hanada S."/>
        </authorList>
    </citation>
    <scope>NUCLEOTIDE SEQUENCE</scope>
    <source>
        <strain evidence="2">N10</strain>
    </source>
</reference>
<protein>
    <submittedName>
        <fullName evidence="2">Restriction endonuclease</fullName>
    </submittedName>
</protein>
<keyword evidence="3" id="KW-1185">Reference proteome</keyword>
<dbReference type="GO" id="GO:0003677">
    <property type="term" value="F:DNA binding"/>
    <property type="evidence" value="ECO:0007669"/>
    <property type="project" value="InterPro"/>
</dbReference>
<dbReference type="InterPro" id="IPR007560">
    <property type="entry name" value="Restrct_endonuc_IV_Mrr"/>
</dbReference>